<dbReference type="InterPro" id="IPR023577">
    <property type="entry name" value="CYTH_domain"/>
</dbReference>
<evidence type="ECO:0000313" key="2">
    <source>
        <dbReference type="EMBL" id="RRJ21178.1"/>
    </source>
</evidence>
<dbReference type="CDD" id="cd07756">
    <property type="entry name" value="CYTH-like_Pase_CHAD"/>
    <property type="match status" value="1"/>
</dbReference>
<dbReference type="PANTHER" id="PTHR39569:SF1">
    <property type="entry name" value="INORGANIC TRIPHOSPHATASE"/>
    <property type="match status" value="1"/>
</dbReference>
<feature type="domain" description="CYTH" evidence="1">
    <location>
        <begin position="2"/>
        <end position="205"/>
    </location>
</feature>
<gene>
    <name evidence="2" type="ORF">EIK76_09850</name>
</gene>
<dbReference type="OrthoDB" id="3034217at2"/>
<protein>
    <submittedName>
        <fullName evidence="2">CYTH domain-containing protein</fullName>
    </submittedName>
</protein>
<dbReference type="Pfam" id="PF01928">
    <property type="entry name" value="CYTH"/>
    <property type="match status" value="1"/>
</dbReference>
<dbReference type="InterPro" id="IPR039013">
    <property type="entry name" value="YgiF"/>
</dbReference>
<dbReference type="InterPro" id="IPR033469">
    <property type="entry name" value="CYTH-like_dom_sf"/>
</dbReference>
<dbReference type="RefSeq" id="WP_052749306.1">
    <property type="nucleotide sequence ID" value="NZ_LAVS01000016.1"/>
</dbReference>
<reference evidence="2 3" key="1">
    <citation type="submission" date="2018-11" db="EMBL/GenBank/DDBJ databases">
        <title>Draft genome analysis of Rheinheimera mesophila isolated from an industrial waste site.</title>
        <authorList>
            <person name="Yu Q."/>
            <person name="Qi Y."/>
            <person name="Zhang H."/>
            <person name="Lu Y."/>
            <person name="Pu J."/>
        </authorList>
    </citation>
    <scope>NUCLEOTIDE SEQUENCE [LARGE SCALE GENOMIC DNA]</scope>
    <source>
        <strain evidence="2 3">IITR13</strain>
    </source>
</reference>
<dbReference type="AlphaFoldDB" id="A0A3P3QJC9"/>
<dbReference type="EMBL" id="RRCF01000002">
    <property type="protein sequence ID" value="RRJ21178.1"/>
    <property type="molecule type" value="Genomic_DNA"/>
</dbReference>
<dbReference type="Gene3D" id="2.40.320.10">
    <property type="entry name" value="Hypothetical Protein Pfu-838710-001"/>
    <property type="match status" value="1"/>
</dbReference>
<organism evidence="2 3">
    <name type="scientific">Rheinheimera mesophila</name>
    <dbReference type="NCBI Taxonomy" id="1547515"/>
    <lineage>
        <taxon>Bacteria</taxon>
        <taxon>Pseudomonadati</taxon>
        <taxon>Pseudomonadota</taxon>
        <taxon>Gammaproteobacteria</taxon>
        <taxon>Chromatiales</taxon>
        <taxon>Chromatiaceae</taxon>
        <taxon>Rheinheimera</taxon>
    </lineage>
</organism>
<dbReference type="PANTHER" id="PTHR39569">
    <property type="entry name" value="INORGANIC TRIPHOSPHATASE"/>
    <property type="match status" value="1"/>
</dbReference>
<dbReference type="GO" id="GO:0050355">
    <property type="term" value="F:inorganic triphosphate phosphatase activity"/>
    <property type="evidence" value="ECO:0007669"/>
    <property type="project" value="InterPro"/>
</dbReference>
<evidence type="ECO:0000313" key="3">
    <source>
        <dbReference type="Proteomes" id="UP000276260"/>
    </source>
</evidence>
<sequence length="291" mass="32633">MAMEAELKFLLIQSDVPALDRLWQQLAVRVQKHDSVQLLNAYYETDDLWFRRFDAGLRTRLKNGQFEQTIKLSGQQHGGLHLRPEYNLPCASVWPELSAFPAELWPEGTDLAELQARLKQLFRTDFVRQSWLLTLADGSTIEAVLDRGAVVSGEQSEAIAELELELQQGEVSALFELSRQLVQLLPLRLGWQSKAERGYRLVQKQPLVFMPADHSSTAALLKSLQYHESYFLRSQDPASWQVISECLTALAAVSADFAALPQPDAAQALSFFSSAAYNCALLNCSESLFSA</sequence>
<proteinExistence type="predicted"/>
<dbReference type="SUPFAM" id="SSF55154">
    <property type="entry name" value="CYTH-like phosphatases"/>
    <property type="match status" value="1"/>
</dbReference>
<dbReference type="SMART" id="SM01118">
    <property type="entry name" value="CYTH"/>
    <property type="match status" value="1"/>
</dbReference>
<comment type="caution">
    <text evidence="2">The sequence shown here is derived from an EMBL/GenBank/DDBJ whole genome shotgun (WGS) entry which is preliminary data.</text>
</comment>
<accession>A0A3P3QJC9</accession>
<dbReference type="PROSITE" id="PS51707">
    <property type="entry name" value="CYTH"/>
    <property type="match status" value="1"/>
</dbReference>
<dbReference type="Proteomes" id="UP000276260">
    <property type="component" value="Unassembled WGS sequence"/>
</dbReference>
<evidence type="ECO:0000259" key="1">
    <source>
        <dbReference type="PROSITE" id="PS51707"/>
    </source>
</evidence>
<name>A0A3P3QJC9_9GAMM</name>
<dbReference type="GO" id="GO:0046872">
    <property type="term" value="F:metal ion binding"/>
    <property type="evidence" value="ECO:0007669"/>
    <property type="project" value="TreeGrafter"/>
</dbReference>
<keyword evidence="3" id="KW-1185">Reference proteome</keyword>